<keyword evidence="3" id="KW-1185">Reference proteome</keyword>
<evidence type="ECO:0000256" key="1">
    <source>
        <dbReference type="SAM" id="SignalP"/>
    </source>
</evidence>
<dbReference type="Proteomes" id="UP001054945">
    <property type="component" value="Unassembled WGS sequence"/>
</dbReference>
<sequence>MTLSNFCSGIFVLKLLLRERASSRSPEPSSSVRTQTGFDIQDRKLTRISTVGIDDERSEKLSATTVSAAKSPSKHLPNISPTFGKVVESTAVSINRLMMPGSVSSNKNSPPQRLHVA</sequence>
<dbReference type="AlphaFoldDB" id="A0AAV4QT45"/>
<comment type="caution">
    <text evidence="2">The sequence shown here is derived from an EMBL/GenBank/DDBJ whole genome shotgun (WGS) entry which is preliminary data.</text>
</comment>
<protein>
    <submittedName>
        <fullName evidence="2">Uncharacterized protein</fullName>
    </submittedName>
</protein>
<accession>A0AAV4QT45</accession>
<feature type="signal peptide" evidence="1">
    <location>
        <begin position="1"/>
        <end position="23"/>
    </location>
</feature>
<evidence type="ECO:0000313" key="2">
    <source>
        <dbReference type="EMBL" id="GIY12439.1"/>
    </source>
</evidence>
<name>A0AAV4QT45_CAEEX</name>
<reference evidence="2 3" key="1">
    <citation type="submission" date="2021-06" db="EMBL/GenBank/DDBJ databases">
        <title>Caerostris extrusa draft genome.</title>
        <authorList>
            <person name="Kono N."/>
            <person name="Arakawa K."/>
        </authorList>
    </citation>
    <scope>NUCLEOTIDE SEQUENCE [LARGE SCALE GENOMIC DNA]</scope>
</reference>
<evidence type="ECO:0000313" key="3">
    <source>
        <dbReference type="Proteomes" id="UP001054945"/>
    </source>
</evidence>
<dbReference type="EMBL" id="BPLR01006794">
    <property type="protein sequence ID" value="GIY12439.1"/>
    <property type="molecule type" value="Genomic_DNA"/>
</dbReference>
<feature type="chain" id="PRO_5043842547" evidence="1">
    <location>
        <begin position="24"/>
        <end position="117"/>
    </location>
</feature>
<keyword evidence="1" id="KW-0732">Signal</keyword>
<proteinExistence type="predicted"/>
<gene>
    <name evidence="2" type="ORF">CEXT_179161</name>
</gene>
<organism evidence="2 3">
    <name type="scientific">Caerostris extrusa</name>
    <name type="common">Bark spider</name>
    <name type="synonym">Caerostris bankana</name>
    <dbReference type="NCBI Taxonomy" id="172846"/>
    <lineage>
        <taxon>Eukaryota</taxon>
        <taxon>Metazoa</taxon>
        <taxon>Ecdysozoa</taxon>
        <taxon>Arthropoda</taxon>
        <taxon>Chelicerata</taxon>
        <taxon>Arachnida</taxon>
        <taxon>Araneae</taxon>
        <taxon>Araneomorphae</taxon>
        <taxon>Entelegynae</taxon>
        <taxon>Araneoidea</taxon>
        <taxon>Araneidae</taxon>
        <taxon>Caerostris</taxon>
    </lineage>
</organism>